<dbReference type="EMBL" id="NCKW01007924">
    <property type="protein sequence ID" value="POM69172.1"/>
    <property type="molecule type" value="Genomic_DNA"/>
</dbReference>
<evidence type="ECO:0000313" key="1">
    <source>
        <dbReference type="EMBL" id="POM69172.1"/>
    </source>
</evidence>
<evidence type="ECO:0000313" key="2">
    <source>
        <dbReference type="Proteomes" id="UP000237271"/>
    </source>
</evidence>
<proteinExistence type="predicted"/>
<accession>A0A2P4XUG6</accession>
<dbReference type="OrthoDB" id="5966500at2759"/>
<keyword evidence="1" id="KW-0808">Transferase</keyword>
<dbReference type="AlphaFoldDB" id="A0A2P4XUG6"/>
<gene>
    <name evidence="1" type="ORF">PHPALM_14572</name>
</gene>
<dbReference type="Proteomes" id="UP000237271">
    <property type="component" value="Unassembled WGS sequence"/>
</dbReference>
<keyword evidence="2" id="KW-1185">Reference proteome</keyword>
<keyword evidence="1" id="KW-0723">Serine/threonine-protein kinase</keyword>
<organism evidence="1 2">
    <name type="scientific">Phytophthora palmivora</name>
    <dbReference type="NCBI Taxonomy" id="4796"/>
    <lineage>
        <taxon>Eukaryota</taxon>
        <taxon>Sar</taxon>
        <taxon>Stramenopiles</taxon>
        <taxon>Oomycota</taxon>
        <taxon>Peronosporomycetes</taxon>
        <taxon>Peronosporales</taxon>
        <taxon>Peronosporaceae</taxon>
        <taxon>Phytophthora</taxon>
    </lineage>
</organism>
<keyword evidence="1" id="KW-0418">Kinase</keyword>
<sequence length="113" mass="13052">MYSVYEKEVKKPQLAIVGLPNAEVAEILAIMKFELEYNVQKLTRKEAELLEMTIKKVVRCSKVNIPKISAFYIPSIDVELESCYHLITDTQDNFFGVPLKFGTVLNIQMWPRL</sequence>
<protein>
    <submittedName>
        <fullName evidence="1">Serine/threonine protein kinase</fullName>
    </submittedName>
</protein>
<name>A0A2P4XUG6_9STRA</name>
<comment type="caution">
    <text evidence="1">The sequence shown here is derived from an EMBL/GenBank/DDBJ whole genome shotgun (WGS) entry which is preliminary data.</text>
</comment>
<dbReference type="GO" id="GO:0004674">
    <property type="term" value="F:protein serine/threonine kinase activity"/>
    <property type="evidence" value="ECO:0007669"/>
    <property type="project" value="UniProtKB-KW"/>
</dbReference>
<reference evidence="1 2" key="1">
    <citation type="journal article" date="2017" name="Genome Biol. Evol.">
        <title>Phytophthora megakarya and P. palmivora, closely related causal agents of cacao black pod rot, underwent increases in genome sizes and gene numbers by different mechanisms.</title>
        <authorList>
            <person name="Ali S.S."/>
            <person name="Shao J."/>
            <person name="Lary D.J."/>
            <person name="Kronmiller B."/>
            <person name="Shen D."/>
            <person name="Strem M.D."/>
            <person name="Amoako-Attah I."/>
            <person name="Akrofi A.Y."/>
            <person name="Begoude B.A."/>
            <person name="Ten Hoopen G.M."/>
            <person name="Coulibaly K."/>
            <person name="Kebe B.I."/>
            <person name="Melnick R.L."/>
            <person name="Guiltinan M.J."/>
            <person name="Tyler B.M."/>
            <person name="Meinhardt L.W."/>
            <person name="Bailey B.A."/>
        </authorList>
    </citation>
    <scope>NUCLEOTIDE SEQUENCE [LARGE SCALE GENOMIC DNA]</scope>
    <source>
        <strain evidence="2">sbr112.9</strain>
    </source>
</reference>